<dbReference type="GO" id="GO:0005737">
    <property type="term" value="C:cytoplasm"/>
    <property type="evidence" value="ECO:0007669"/>
    <property type="project" value="TreeGrafter"/>
</dbReference>
<dbReference type="InterPro" id="IPR017144">
    <property type="entry name" value="Xaa-Arg_dipeptidase"/>
</dbReference>
<dbReference type="Pfam" id="PF07687">
    <property type="entry name" value="M20_dimer"/>
    <property type="match status" value="1"/>
</dbReference>
<dbReference type="Gene3D" id="3.40.630.10">
    <property type="entry name" value="Zn peptidases"/>
    <property type="match status" value="1"/>
</dbReference>
<dbReference type="PANTHER" id="PTHR30575:SF0">
    <property type="entry name" value="XAA-ARG DIPEPTIDASE"/>
    <property type="match status" value="1"/>
</dbReference>
<dbReference type="PIRSF" id="PIRSF037226">
    <property type="entry name" value="Amidohydrolase_ACY1L2_prd"/>
    <property type="match status" value="1"/>
</dbReference>
<dbReference type="RefSeq" id="WP_012447099.1">
    <property type="nucleotide sequence ID" value="NC_010718.1"/>
</dbReference>
<organism evidence="3 4">
    <name type="scientific">Natranaerobius thermophilus (strain ATCC BAA-1301 / DSM 18059 / JW/NM-WN-LF)</name>
    <dbReference type="NCBI Taxonomy" id="457570"/>
    <lineage>
        <taxon>Bacteria</taxon>
        <taxon>Bacillati</taxon>
        <taxon>Bacillota</taxon>
        <taxon>Clostridia</taxon>
        <taxon>Natranaerobiales</taxon>
        <taxon>Natranaerobiaceae</taxon>
        <taxon>Natranaerobius</taxon>
    </lineage>
</organism>
<evidence type="ECO:0000256" key="1">
    <source>
        <dbReference type="PIRNR" id="PIRNR037226"/>
    </source>
</evidence>
<dbReference type="InterPro" id="IPR036264">
    <property type="entry name" value="Bact_exopeptidase_dim_dom"/>
</dbReference>
<protein>
    <recommendedName>
        <fullName evidence="1">Peptidase M20 domain-containing protein 2</fullName>
    </recommendedName>
</protein>
<dbReference type="Pfam" id="PF01546">
    <property type="entry name" value="Peptidase_M20"/>
    <property type="match status" value="1"/>
</dbReference>
<keyword evidence="4" id="KW-1185">Reference proteome</keyword>
<dbReference type="HOGENOM" id="CLU_031812_1_0_9"/>
<dbReference type="InterPro" id="IPR002933">
    <property type="entry name" value="Peptidase_M20"/>
</dbReference>
<dbReference type="GO" id="GO:0071713">
    <property type="term" value="F:para-aminobenzoyl-glutamate hydrolase activity"/>
    <property type="evidence" value="ECO:0007669"/>
    <property type="project" value="TreeGrafter"/>
</dbReference>
<sequence>MESQKKLINKEIDSIKDILENLNYKIYYNPELAFQEYQGVEFQKEILEKFGFKFLNPVGGLETAFIASYQKDRIDKKVNPTISFLSEYDALPDIGHACGHNLIATAAVGAAIGLSRVLDKSDKINGTINVIGTPAEEGGGGKIHLIDAGAFHDTDFAMMVHPAPKNMIGRGGLACTKVTVESFGEKNHSAAPHKGINALTALINVFNEIEIIKGSTKSTNKINGIITHGGSASNVIPDYARGVFTVRSATGEELENLLDKINNITKGAELLTNAKLKCQHDLIYQERYPNKSMGEAFKANLESMEEQVTYPARDEILGSSDIGNVSKCLPIIHPYIKIANEAIRGHTDEFSRKAGEDMAFEQTIKSAKAMAMTGYDLLTSVDLREQIIQEFNSTVY</sequence>
<dbReference type="NCBIfam" id="TIGR01891">
    <property type="entry name" value="amidohydrolases"/>
    <property type="match status" value="1"/>
</dbReference>
<dbReference type="SUPFAM" id="SSF55031">
    <property type="entry name" value="Bacterial exopeptidase dimerisation domain"/>
    <property type="match status" value="1"/>
</dbReference>
<dbReference type="InterPro" id="IPR017439">
    <property type="entry name" value="Amidohydrolase"/>
</dbReference>
<dbReference type="eggNOG" id="COG1473">
    <property type="taxonomic scope" value="Bacteria"/>
</dbReference>
<proteinExistence type="inferred from homology"/>
<feature type="domain" description="Peptidase M20 dimerisation" evidence="2">
    <location>
        <begin position="169"/>
        <end position="265"/>
    </location>
</feature>
<dbReference type="PANTHER" id="PTHR30575">
    <property type="entry name" value="PEPTIDASE M20"/>
    <property type="match status" value="1"/>
</dbReference>
<comment type="similarity">
    <text evidence="1">Belongs to the peptidase M20A family.</text>
</comment>
<reference evidence="3 4" key="2">
    <citation type="journal article" date="2011" name="J. Bacteriol.">
        <title>Complete genome sequence of the anaerobic, halophilic alkalithermophile Natranaerobius thermophilus JW/NM-WN-LF.</title>
        <authorList>
            <person name="Zhao B."/>
            <person name="Mesbah N.M."/>
            <person name="Dalin E."/>
            <person name="Goodwin L."/>
            <person name="Nolan M."/>
            <person name="Pitluck S."/>
            <person name="Chertkov O."/>
            <person name="Brettin T.S."/>
            <person name="Han J."/>
            <person name="Larimer F.W."/>
            <person name="Land M.L."/>
            <person name="Hauser L."/>
            <person name="Kyrpides N."/>
            <person name="Wiegel J."/>
        </authorList>
    </citation>
    <scope>NUCLEOTIDE SEQUENCE [LARGE SCALE GENOMIC DNA]</scope>
    <source>
        <strain evidence="4">ATCC BAA-1301 / DSM 18059 / JW/NM-WN-LF</strain>
    </source>
</reference>
<dbReference type="InterPro" id="IPR052030">
    <property type="entry name" value="Peptidase_M20/M20A_hydrolases"/>
</dbReference>
<keyword evidence="3" id="KW-0378">Hydrolase</keyword>
<name>B2A6T3_NATTJ</name>
<dbReference type="Proteomes" id="UP000001683">
    <property type="component" value="Chromosome"/>
</dbReference>
<accession>B2A6T3</accession>
<dbReference type="KEGG" id="nth:Nther_0619"/>
<dbReference type="InterPro" id="IPR011650">
    <property type="entry name" value="Peptidase_M20_dimer"/>
</dbReference>
<dbReference type="InParanoid" id="B2A6T3"/>
<evidence type="ECO:0000313" key="4">
    <source>
        <dbReference type="Proteomes" id="UP000001683"/>
    </source>
</evidence>
<dbReference type="STRING" id="457570.Nther_0619"/>
<gene>
    <name evidence="3" type="ordered locus">Nther_0619</name>
</gene>
<dbReference type="SUPFAM" id="SSF53187">
    <property type="entry name" value="Zn-dependent exopeptidases"/>
    <property type="match status" value="1"/>
</dbReference>
<reference evidence="3 4" key="1">
    <citation type="submission" date="2008-04" db="EMBL/GenBank/DDBJ databases">
        <title>Complete sequence of chromosome of Natranaerobius thermophilus JW/NM-WN-LF.</title>
        <authorList>
            <consortium name="US DOE Joint Genome Institute"/>
            <person name="Copeland A."/>
            <person name="Lucas S."/>
            <person name="Lapidus A."/>
            <person name="Glavina del Rio T."/>
            <person name="Dalin E."/>
            <person name="Tice H."/>
            <person name="Bruce D."/>
            <person name="Goodwin L."/>
            <person name="Pitluck S."/>
            <person name="Chertkov O."/>
            <person name="Brettin T."/>
            <person name="Detter J.C."/>
            <person name="Han C."/>
            <person name="Kuske C.R."/>
            <person name="Schmutz J."/>
            <person name="Larimer F."/>
            <person name="Land M."/>
            <person name="Hauser L."/>
            <person name="Kyrpides N."/>
            <person name="Lykidis A."/>
            <person name="Mesbah N.M."/>
            <person name="Wiegel J."/>
        </authorList>
    </citation>
    <scope>NUCLEOTIDE SEQUENCE [LARGE SCALE GENOMIC DNA]</scope>
    <source>
        <strain evidence="4">ATCC BAA-1301 / DSM 18059 / JW/NM-WN-LF</strain>
    </source>
</reference>
<dbReference type="EMBL" id="CP001034">
    <property type="protein sequence ID" value="ACB84214.1"/>
    <property type="molecule type" value="Genomic_DNA"/>
</dbReference>
<dbReference type="AlphaFoldDB" id="B2A6T3"/>
<dbReference type="OrthoDB" id="9781032at2"/>
<dbReference type="Gene3D" id="3.30.70.360">
    <property type="match status" value="1"/>
</dbReference>
<evidence type="ECO:0000259" key="2">
    <source>
        <dbReference type="Pfam" id="PF07687"/>
    </source>
</evidence>
<dbReference type="GO" id="GO:0016805">
    <property type="term" value="F:dipeptidase activity"/>
    <property type="evidence" value="ECO:0007669"/>
    <property type="project" value="InterPro"/>
</dbReference>
<evidence type="ECO:0000313" key="3">
    <source>
        <dbReference type="EMBL" id="ACB84214.1"/>
    </source>
</evidence>
<dbReference type="GO" id="GO:0046657">
    <property type="term" value="P:folic acid catabolic process"/>
    <property type="evidence" value="ECO:0007669"/>
    <property type="project" value="TreeGrafter"/>
</dbReference>